<dbReference type="PANTHER" id="PTHR31781">
    <property type="entry name" value="UNC80"/>
    <property type="match status" value="1"/>
</dbReference>
<feature type="compositionally biased region" description="Acidic residues" evidence="1">
    <location>
        <begin position="3071"/>
        <end position="3082"/>
    </location>
</feature>
<evidence type="ECO:0000259" key="4">
    <source>
        <dbReference type="Pfam" id="PF20262"/>
    </source>
</evidence>
<feature type="compositionally biased region" description="Low complexity" evidence="1">
    <location>
        <begin position="3304"/>
        <end position="3328"/>
    </location>
</feature>
<dbReference type="Pfam" id="PF19424">
    <property type="entry name" value="UNC80"/>
    <property type="match status" value="1"/>
</dbReference>
<feature type="compositionally biased region" description="Low complexity" evidence="1">
    <location>
        <begin position="3053"/>
        <end position="3064"/>
    </location>
</feature>
<feature type="compositionally biased region" description="Basic and acidic residues" evidence="1">
    <location>
        <begin position="1636"/>
        <end position="1646"/>
    </location>
</feature>
<reference evidence="5 6" key="1">
    <citation type="submission" date="2024-06" db="EMBL/GenBank/DDBJ databases">
        <authorList>
            <person name="Pan Q."/>
            <person name="Wen M."/>
            <person name="Jouanno E."/>
            <person name="Zahm M."/>
            <person name="Klopp C."/>
            <person name="Cabau C."/>
            <person name="Louis A."/>
            <person name="Berthelot C."/>
            <person name="Parey E."/>
            <person name="Roest Crollius H."/>
            <person name="Montfort J."/>
            <person name="Robinson-Rechavi M."/>
            <person name="Bouchez O."/>
            <person name="Lampietro C."/>
            <person name="Lopez Roques C."/>
            <person name="Donnadieu C."/>
            <person name="Postlethwait J."/>
            <person name="Bobe J."/>
            <person name="Verreycken H."/>
            <person name="Guiguen Y."/>
        </authorList>
    </citation>
    <scope>NUCLEOTIDE SEQUENCE [LARGE SCALE GENOMIC DNA]</scope>
    <source>
        <strain evidence="5">Up_M1</strain>
        <tissue evidence="5">Testis</tissue>
    </source>
</reference>
<protein>
    <recommendedName>
        <fullName evidence="7">Protein unc-80 homolog</fullName>
    </recommendedName>
</protein>
<evidence type="ECO:0000259" key="3">
    <source>
        <dbReference type="Pfam" id="PF19424"/>
    </source>
</evidence>
<feature type="compositionally biased region" description="Polar residues" evidence="1">
    <location>
        <begin position="3110"/>
        <end position="3133"/>
    </location>
</feature>
<feature type="compositionally biased region" description="Polar residues" evidence="1">
    <location>
        <begin position="3198"/>
        <end position="3208"/>
    </location>
</feature>
<dbReference type="InterPro" id="IPR031542">
    <property type="entry name" value="UNC80_N"/>
</dbReference>
<dbReference type="InterPro" id="IPR046460">
    <property type="entry name" value="UNC80_C"/>
</dbReference>
<feature type="region of interest" description="Disordered" evidence="1">
    <location>
        <begin position="470"/>
        <end position="489"/>
    </location>
</feature>
<feature type="domain" description="Cation channel complex component UNC80 N-terminal" evidence="2">
    <location>
        <begin position="17"/>
        <end position="252"/>
    </location>
</feature>
<feature type="region of interest" description="Disordered" evidence="1">
    <location>
        <begin position="2517"/>
        <end position="2542"/>
    </location>
</feature>
<dbReference type="Proteomes" id="UP001557470">
    <property type="component" value="Unassembled WGS sequence"/>
</dbReference>
<feature type="region of interest" description="Disordered" evidence="1">
    <location>
        <begin position="3284"/>
        <end position="3354"/>
    </location>
</feature>
<evidence type="ECO:0000259" key="2">
    <source>
        <dbReference type="Pfam" id="PF15778"/>
    </source>
</evidence>
<comment type="caution">
    <text evidence="5">The sequence shown here is derived from an EMBL/GenBank/DDBJ whole genome shotgun (WGS) entry which is preliminary data.</text>
</comment>
<feature type="compositionally biased region" description="Low complexity" evidence="1">
    <location>
        <begin position="547"/>
        <end position="558"/>
    </location>
</feature>
<feature type="compositionally biased region" description="Polar residues" evidence="1">
    <location>
        <begin position="2529"/>
        <end position="2542"/>
    </location>
</feature>
<feature type="region of interest" description="Disordered" evidence="1">
    <location>
        <begin position="734"/>
        <end position="758"/>
    </location>
</feature>
<feature type="region of interest" description="Disordered" evidence="1">
    <location>
        <begin position="3110"/>
        <end position="3140"/>
    </location>
</feature>
<feature type="region of interest" description="Disordered" evidence="1">
    <location>
        <begin position="544"/>
        <end position="588"/>
    </location>
</feature>
<feature type="region of interest" description="Disordered" evidence="1">
    <location>
        <begin position="1413"/>
        <end position="1456"/>
    </location>
</feature>
<dbReference type="InterPro" id="IPR045852">
    <property type="entry name" value="UNC80_central"/>
</dbReference>
<name>A0ABD0XLI7_UMBPY</name>
<sequence>MVKRKSLDDTDSECGKGIPFPIQTFLWRQTSAFLRPKLGKQYEASCVSFERVLVENKLHGLSPALSEAIQSISRWELVQAALPHVLHCTAILLSNRNKLGHQDKLGVAETKLLHTLHWMLLEAAQECNHEPSLGHGWSGGSSSSAFLQPLGVGNQGSPPGRGGQSGPGSGTGSGSGVPHRSGSLEEDEHARTKLFHKSMATVELFVFLFAPLIHRIKESDLTFRLASGLILWQPMWEHRQPDVPAFCALIKPVRNIVTAKRNSPVNNQCSPCGSSNQGPIGFQVVCETAQSDSSSPGAGERSCRRGNSVERGGPSRRQAPPLEKGVSKKKTSAPAGVPISLSQRARYATYFDVAVLRCLLQPHWTEEGVHWALMFYLQRLRQILEERPERPPEPLVPPLPRPRSSSMVAATPSLVNTHKTQDMSLKCNEEAKSLSSETFSKVSMTNLRRPAVPDLSSDLGMNLFKKFKNRREDRERKGSIPFHHTGKKRQRRMGVPFLLHDDHLDVSPTRSTFSFGSFSGLGDDRRALERGGWQATIMGKFTRRGSSDTAADADSLSVKHSHSHHSLLRDMPDHSNSHSDNTVHSKGEVRSQISTITMATFNTTVASFNVGYADFFTEHMKKLCNPVPIPEMPTEPLACANLPRSFTDSCINYSCLEEGDNIEGTNNFILKNGMLDLTAILRALYAVLTHDISSRICDVSLNIIDCLLQLGVVPAGHRLGVEEEAVGGMEEAVGGVGEAVGGGSRDDVKDNKKKESKEDGSLLSTHRLALTMLIKIVKSLGCAYGCGEGHRGLSGDRLRMQAQNCLTNLYKLDKMQFRQTMREYVNKDSLNNIVDFLHALLGFCMEPVTDKYGSAGERSRREKKRNLDKAGFGNNFTTGDNKSLAQNMEAVVVGCMFKSLITRCASTTHELHSPENLGLYCDIRQLVQFIKESHGNVFRRVALSALLDSAEKVATTKKPEEKEEPISKPTAPRRSEAGVSGEKGAQPSTAADECRSCISSRPPQTPEHDEQIPGALLGRKDFWRKMFKSQSAASDTSSQSEQDTSECTTAHSGTTTDRRSRSRSRRISLRKKLKLPIGNWLKRSSLSGLTDGVEDLLDISSVDRLSFIRQSSKVKFTSNVKLSEGGGVEYGRDEEENFFKRLGKWRSGRRNPSKLHHTEEKDGPQGFQERLAASQEAMKNKNVVNLGAIRQGMKRFQFLLNCCEPGTIPDASILAAALDLEAPVVARASLFLECARFVHRCNRGNWPEWMKGHHVNITKRGLSRGRSPIVGNKRNQKLQWNAAKHFCQWGDAIGTRLSELCHSDSESPANILGFIYDEETKRRMRKEDEEEDFLDDNTVNPTKCGCPFALKMAACQLLLEITTFLRETFPCLPRPRTEPQVDLDSCRLRLDPELGRHRYERKISFAGILDDEDGHDSLNSSSHTLKSDTASDEKKTQEPLVPPLTSPTLPSRPAPIRKIRIGGSRLLQIKGARSFKIKKGGSLSSIRRAGSLKSTKMSRQDSESENEEGLLSQSRDTVTDIGSPWSTSEPSIEPDGSGGTGGNEDNYHRNMSWLHIMILLCNQQSFICTHIEFCHPRCYQHHSRSCARLVRAVKLLYGESVDSLREDRAGNVGSRAKKNKECSDKSCLRTPSMKRRPTDSNTEGKKDTGMLKYIRNQVMSLSPAPLSLLIKAAPILTEDMYGDVQPAAWELLLSVDEHMAAAAAAMFLLCAVKVPDAVTEMMTAEFQHAEASQRINSVFKFYTLWRFRYQVWPRMEEGAQQIFKIPPPSINFTLPSPILGMPCVPMFDPPWVPSNTGSVQDPINEDNSKSFSARAVSRSHQRAEHILKNLQQEEEKRRLGREASIITAIPVAQEACYEPTCSPPPEQGEEEEVVNLASRRMSVTPSCASSNSHRNYSFRRGSVWSVRSVASAEDEENTTEHTPTHHMLQPPQAVFPACICAAVLPIVHLMEDGEVREDGVAVSAVAQQILWNCLIEDPALVLRHFLEKLTVSNRQDELMYMLRKLLMNIGDLPAQTSHILFNYLVGLIMYFVRTPCEWGMDAISATLTFLWEVVGYVEGLFFKDLKQTMKKEQCEVKLLVTASMPGTKTLVVHGQNECDIPTQLPVHEDTQFEALLKECLEFFNIPEARSAHYFLMDKRWNLIHYSKTFVRDIYPFRRSVSPQLNLVHMLPEKGQELIQKQVFSRKLEEVGRVLFLISLTQNMPAIHKQSHVSLLQEDLLRLPSFPRTAIDGEFSLFSEPQGKELFGLDTLHKVLWIKLLEEMFLGMPSEYPWGDEIMLFLNVFNGALLLHPEDSALLRQYTATAINTAVHFNHLFSLSGYQWILPTMLQAYADYESNPLLRQGIEFCCRQFYILHRKPFILQLFASVAPLLEFTTNTSTGLSKGVSAQCLFDLLVSLEGDTRDALDALELVKAEKPLRSLDFCYGNEDLAFSISESIKLCVTVVAYAPESFRSLQMLMVLEALVPCFLQKLKSNTVTMESASAARDEIAAIAALATSLQALLYSSETLTRPMTAPQLSRCDQGHKGATTANHAMSGGPNTSRLVSNIRDNLHLLEEGQGMPREELDERIAREEFRRPRESLLNICTEFYKHCGPRLKILQNVAGEPRVTALELLDMKSHMRLAEIAHALLKLAPYDTLTMESRGLRRYITEMLPITDWSAETVRPALILILKRLDRMFNKIHKMPTLRCARPQALCTRRQVEWEAASSLIEGICLTLQRQPIISFLPHLRSLINVCVNLVMGVVGPSSVADGLPLLHLSPYLSPPLPFSTAVVRLVALQIQALKDDFPLSHVISPFTNQERREGMLLNLLIPFVLTVGSGSKGQSPGSQDSPHLEQPEVFLLLQTVINILLPPRIISTSRTKNFMLDASPAHCSTPGDQGKDLRREGLAESTSQAAYLALKVVLVCFERQLGNQWYRLSLQVKEMALRKVGGLAFWDFIDFIVRTRIPIFVLLRPYIQCKLLTQPAESQEEITARHHIADQLERRFIPRPLCKSSLFAEFNNELKILKEAVHSGSAYQGKTSISTVGTSTSAYRLSLATMSRSNTGTGTVWEQESQPSRQPSQDTLSRTDEDEEPEPEENDSTSIPSVVSEHETFLPRIISQRRFSSYATGSASAQPELGTRSTMLPSQSEPNVLDESQGLEEGNLSRVASVQSEPGQQNLLLQPPLGRNRGLRQLRRPLLSIPKNEPRGTGRSGARLSTTRRSIQPKNKPLDTLLDCEATQGGDQKRVVTFTEQESQMKPPNPGGADAQPEIRKTSPAPPPMPPATPGASFLATVKADLHSPAKKPLPLSMESKEKREQWGLRSSLSPRPSISRASTPTPPSRSCSPLPPPPVAISRSCSPLPPPPLPILGIQPHMLPLLQQDTSSHSSPESPEDEDTTALLGRNIDTLLHISEDNGGTENPLLAPLLSPRRSPARPGHRSPLPVSPVDLDLDESHV</sequence>
<feature type="compositionally biased region" description="Basic and acidic residues" evidence="1">
    <location>
        <begin position="744"/>
        <end position="758"/>
    </location>
</feature>
<feature type="region of interest" description="Disordered" evidence="1">
    <location>
        <begin position="3152"/>
        <end position="3215"/>
    </location>
</feature>
<proteinExistence type="predicted"/>
<feature type="compositionally biased region" description="Pro residues" evidence="1">
    <location>
        <begin position="1440"/>
        <end position="1453"/>
    </location>
</feature>
<feature type="compositionally biased region" description="Low complexity" evidence="1">
    <location>
        <begin position="3404"/>
        <end position="3414"/>
    </location>
</feature>
<feature type="compositionally biased region" description="Gly residues" evidence="1">
    <location>
        <begin position="734"/>
        <end position="743"/>
    </location>
</feature>
<feature type="compositionally biased region" description="Low complexity" evidence="1">
    <location>
        <begin position="1029"/>
        <end position="1046"/>
    </location>
</feature>
<dbReference type="PANTHER" id="PTHR31781:SF1">
    <property type="entry name" value="PROTEIN UNC-80 HOMOLOG"/>
    <property type="match status" value="1"/>
</dbReference>
<organism evidence="5 6">
    <name type="scientific">Umbra pygmaea</name>
    <name type="common">Eastern mudminnow</name>
    <dbReference type="NCBI Taxonomy" id="75934"/>
    <lineage>
        <taxon>Eukaryota</taxon>
        <taxon>Metazoa</taxon>
        <taxon>Chordata</taxon>
        <taxon>Craniata</taxon>
        <taxon>Vertebrata</taxon>
        <taxon>Euteleostomi</taxon>
        <taxon>Actinopterygii</taxon>
        <taxon>Neopterygii</taxon>
        <taxon>Teleostei</taxon>
        <taxon>Protacanthopterygii</taxon>
        <taxon>Esociformes</taxon>
        <taxon>Umbridae</taxon>
        <taxon>Umbra</taxon>
    </lineage>
</organism>
<feature type="compositionally biased region" description="Pro residues" evidence="1">
    <location>
        <begin position="3259"/>
        <end position="3268"/>
    </location>
</feature>
<feature type="region of interest" description="Disordered" evidence="1">
    <location>
        <begin position="291"/>
        <end position="335"/>
    </location>
</feature>
<dbReference type="Pfam" id="PF20262">
    <property type="entry name" value="UNC80_C"/>
    <property type="match status" value="1"/>
</dbReference>
<evidence type="ECO:0000256" key="1">
    <source>
        <dbReference type="SAM" id="MobiDB-lite"/>
    </source>
</evidence>
<feature type="compositionally biased region" description="Gly residues" evidence="1">
    <location>
        <begin position="159"/>
        <end position="175"/>
    </location>
</feature>
<feature type="region of interest" description="Disordered" evidence="1">
    <location>
        <begin position="1625"/>
        <end position="1646"/>
    </location>
</feature>
<feature type="domain" description="Protein UNC80 C-terminal" evidence="4">
    <location>
        <begin position="1914"/>
        <end position="3012"/>
    </location>
</feature>
<feature type="region of interest" description="Disordered" evidence="1">
    <location>
        <begin position="3234"/>
        <end position="3271"/>
    </location>
</feature>
<accession>A0ABD0XLI7</accession>
<feature type="compositionally biased region" description="Low complexity" evidence="1">
    <location>
        <begin position="3157"/>
        <end position="3171"/>
    </location>
</feature>
<feature type="compositionally biased region" description="Basic and acidic residues" evidence="1">
    <location>
        <begin position="1425"/>
        <end position="1437"/>
    </location>
</feature>
<feature type="region of interest" description="Disordered" evidence="1">
    <location>
        <begin position="1028"/>
        <end position="1066"/>
    </location>
</feature>
<feature type="region of interest" description="Disordered" evidence="1">
    <location>
        <begin position="953"/>
        <end position="1013"/>
    </location>
</feature>
<feature type="region of interest" description="Disordered" evidence="1">
    <location>
        <begin position="3393"/>
        <end position="3439"/>
    </location>
</feature>
<keyword evidence="6" id="KW-1185">Reference proteome</keyword>
<feature type="region of interest" description="Disordered" evidence="1">
    <location>
        <begin position="3045"/>
        <end position="3091"/>
    </location>
</feature>
<dbReference type="Pfam" id="PF15778">
    <property type="entry name" value="UNC80_N"/>
    <property type="match status" value="1"/>
</dbReference>
<dbReference type="EMBL" id="JAGEUA010000001">
    <property type="protein sequence ID" value="KAL1022273.1"/>
    <property type="molecule type" value="Genomic_DNA"/>
</dbReference>
<evidence type="ECO:0000313" key="6">
    <source>
        <dbReference type="Proteomes" id="UP001557470"/>
    </source>
</evidence>
<feature type="compositionally biased region" description="Basic and acidic residues" evidence="1">
    <location>
        <begin position="957"/>
        <end position="966"/>
    </location>
</feature>
<gene>
    <name evidence="5" type="ORF">UPYG_G00024510</name>
</gene>
<feature type="compositionally biased region" description="Basic and acidic residues" evidence="1">
    <location>
        <begin position="567"/>
        <end position="588"/>
    </location>
</feature>
<evidence type="ECO:0000313" key="5">
    <source>
        <dbReference type="EMBL" id="KAL1022273.1"/>
    </source>
</evidence>
<feature type="region of interest" description="Disordered" evidence="1">
    <location>
        <begin position="148"/>
        <end position="188"/>
    </location>
</feature>
<feature type="region of interest" description="Disordered" evidence="1">
    <location>
        <begin position="1147"/>
        <end position="1166"/>
    </location>
</feature>
<feature type="domain" description="Protein UNC80 central region" evidence="3">
    <location>
        <begin position="1179"/>
        <end position="1870"/>
    </location>
</feature>
<evidence type="ECO:0008006" key="7">
    <source>
        <dbReference type="Google" id="ProtNLM"/>
    </source>
</evidence>
<feature type="region of interest" description="Disordered" evidence="1">
    <location>
        <begin position="1486"/>
        <end position="1544"/>
    </location>
</feature>